<dbReference type="InterPro" id="IPR014717">
    <property type="entry name" value="Transl_elong_EF1B/ribsomal_bS6"/>
</dbReference>
<reference evidence="1" key="1">
    <citation type="submission" date="2023-09" db="EMBL/GenBank/DDBJ databases">
        <title>Paucibacter sp. APW11 Genome sequencing and assembly.</title>
        <authorList>
            <person name="Kim I."/>
        </authorList>
    </citation>
    <scope>NUCLEOTIDE SEQUENCE</scope>
    <source>
        <strain evidence="1">APW11</strain>
    </source>
</reference>
<organism evidence="1 2">
    <name type="scientific">Roseateles aquae</name>
    <dbReference type="NCBI Taxonomy" id="3077235"/>
    <lineage>
        <taxon>Bacteria</taxon>
        <taxon>Pseudomonadati</taxon>
        <taxon>Pseudomonadota</taxon>
        <taxon>Betaproteobacteria</taxon>
        <taxon>Burkholderiales</taxon>
        <taxon>Sphaerotilaceae</taxon>
        <taxon>Roseateles</taxon>
    </lineage>
</organism>
<dbReference type="Gene3D" id="3.30.70.60">
    <property type="match status" value="1"/>
</dbReference>
<dbReference type="Proteomes" id="UP001246372">
    <property type="component" value="Unassembled WGS sequence"/>
</dbReference>
<dbReference type="InterPro" id="IPR034756">
    <property type="entry name" value="T2SSM_b"/>
</dbReference>
<sequence length="197" mass="21657">MSIWRSSQMAVLVQRARQFAQSLGAPGLLGLLCLALAAPLALWAVPHWQAQGEQMEARLQAQRRQLLALAAAPAQAEVKTPEQWRIALPDAEQRQQRLADLLEIGLRAGLASTRTEHRLSVDARNGLERLRVSMPVQGGYAQLRRFIETALSHDPALSLDSLKLRRQTPQAAELEAELVWSLHARAAVAVTSTGGQR</sequence>
<name>A0ABU3PEC4_9BURK</name>
<accession>A0ABU3PEC4</accession>
<evidence type="ECO:0000313" key="2">
    <source>
        <dbReference type="Proteomes" id="UP001246372"/>
    </source>
</evidence>
<dbReference type="Pfam" id="PF10741">
    <property type="entry name" value="T2SSM_b"/>
    <property type="match status" value="1"/>
</dbReference>
<proteinExistence type="predicted"/>
<dbReference type="EMBL" id="JAVXZY010000007">
    <property type="protein sequence ID" value="MDT9000919.1"/>
    <property type="molecule type" value="Genomic_DNA"/>
</dbReference>
<keyword evidence="2" id="KW-1185">Reference proteome</keyword>
<gene>
    <name evidence="1" type="ORF">RQP53_16705</name>
</gene>
<evidence type="ECO:0000313" key="1">
    <source>
        <dbReference type="EMBL" id="MDT9000919.1"/>
    </source>
</evidence>
<comment type="caution">
    <text evidence="1">The sequence shown here is derived from an EMBL/GenBank/DDBJ whole genome shotgun (WGS) entry which is preliminary data.</text>
</comment>
<dbReference type="RefSeq" id="WP_315651806.1">
    <property type="nucleotide sequence ID" value="NZ_JAVXZY010000007.1"/>
</dbReference>
<protein>
    <submittedName>
        <fullName evidence="1">GspMb/PilO family protein</fullName>
    </submittedName>
</protein>